<evidence type="ECO:0000259" key="3">
    <source>
        <dbReference type="PROSITE" id="PS50030"/>
    </source>
</evidence>
<dbReference type="SUPFAM" id="SSF46934">
    <property type="entry name" value="UBA-like"/>
    <property type="match status" value="1"/>
</dbReference>
<feature type="compositionally biased region" description="Basic and acidic residues" evidence="2">
    <location>
        <begin position="1307"/>
        <end position="1322"/>
    </location>
</feature>
<sequence>MKITKTPKRKPEVPPELAALSAHIADVDESALPDVLCIEQWMWPRGDLYSWVAVLNRFDAILERVCAAGDLKPVQWRAFDAETKRLLLAILSFSRLLLENCMNRKLYASYEHLNTLLGTSDDEVLEYVLRLLLRPAQQHSGTNNPRHELPVSRTRLAVLAVVWPLREAGVELADAATDAPLASLSTVHMHYYKRVAPPAPGSAPATPGAAPPKEGLTRIDVSLEGEARAPAEVLAALPERSEMSDDEQFELFQKIKLALAGRTTETRRSSLVCRLLAVACFAHSVNEATANSRIFLVEPNLVQRTVALLDPSRGDDDYVQSAALYALESLSHYRTHVQEVLAAVNASVSHGTLLQVLQRMTARLANGPPSAHLDAYVDGVMTLVAYLTTTVSGSSMIVGAGLIPHLIDIAKLASDEFLVQRTASRAIGLLDSVMYAYPPALTQFIDAHGLGAMVDRVAAEVEHGLAALPALDVGGETPAHGRLAFGRVSLLRNMLKMFLHLMTTPGAGDGLRNLIDTSLVQSLQGVMRGRAAFGPQVLSQAIQIAATFVHNEPTLLTTVQEQGVPETFVDVVQHGLEPNFELLTAATTAIGAFCLNASGLETLTRAGVVQTLVAVLGEERFHKVLLDRDNATMFGSAMDELIRHHPTLKDEMHSRIMAAIHQTLDAASTYEAPEEEELRAQYLLLPAQATLPSAPVVRVQDVQLDEADAMLAETNARDANPVVAAFDVQCRFLEGLFRNTAHCRDFLKADGLPRLLEFYGSRCLVYNFASTTPADSFVTLLRLMTDVSPNSVITALLRTMHTSLADVQALRPHEHGASALAPLLAPDAASLPAANDRFRALVALNVRAHLLSDICQTFAYSGQKLPLHFLQALNEGGSDVATLQQLVDVQRTLAYENLLVKAAAADLPRVQKGEPASALARNTTAVTYLAAQIPVSLYAFLGETVRMLVPRRSLDNAYRDASAKAADDLGTAFRAYLEPHAADSGYALAEFAYLLKVLTGVLFDERASVVHTHTLVLTAWDANGGLGRLLERMHALRATLATAEVADATPGGLAADALKTGLELVLRLAQSRPLLESAHTAHLLQKEGALEPHGLLVRMRTDIFAFLKELWLEPWLPKLPLATIRALIQALLAVLKADAESPPKKAEGEEQGTNALLSSALASLASRTVPLHTPRRTQVDEGRIAQLAEMGFTRGAARRALERTHNNVSAATEYIFQHPELADEPDEPQGEADAPAADAPAADTPVPDAPVPDAPVPDAPAPDAPDASTTAPDAHASQDTTHDLELENGLPLLPDASPFASLLGLRPRPETGEREREREREPAPPTPEKLALDEKRRAFAPSMLSRALVLAEAHEPLVFDTKYVFLLLAEEKDKIGELWEQIISPLDARDCRGDGAHKIAVRLHLAVLLLSTGIVQSQLPFSALPPLATLLVALGEAQQGHAELPWLTSTFIGLCAILGLCERPSKVELNAAPAPLMPEEQHAFLLEARTRFLPLALWGLKEHASLSHDALLAVYRLAVLATRQASTAGGLYDAGLELLFSPLATRDVAHGEGCHRFALMAVRHVIEYAGVLAPVMEREMYAWVTNHVRARSSESSSFSKGMSYVVERDLDVYMPAAERQVEILDFQTQKGQAFLRLKESAVHSQEGPEAQGASDSVVSYLLEELLRLHTEETTAASPSGAAATPSASTPMDTESDTPRASESEAATAAVPLEKPAVPEEDSATSYKYFLLQALTELVSSYMVCKQSFLSFRGDERARAALVPFLTSLVPSGFLKSFDTPELRKRMAESNWAMSVLVGLAAEPCASGDAKAVAEPLVAVRKALLDHLHRALREAASSAEPVEVRYGRLYALSDLCYRLLTAQPNPPSQGGAQPKLHTEVALHMAKTMLEKNYVTVLTGALADVDLNMPTVKALLEGMLRPLEHLTKVAMKMGKSARRAASVASEATSENFSESLDEASLSSHYDEESEAEEDAPDFYRNSSLGMHTGEMEHGTFDDEELSDGMDDDEDIDMDEYDSQDGSELSTDEEGLDGDSTHVVEVMDEDEEDESHSDLDSDEFETDDEAYDDLPEHDYDYVIEEDADEEPQGHGEEVGTILEALDGMEDAGMDGDMDGDEALHDDDSGDDDLYDHGDLSRLEITDDAAWPVHQHDDRFGANWNWMHPRRGRRDGALPPTFFPRAEEGDAPLTAPRPTERDGDATFHPLLVDDRVTEERRGGPPQDWARNVEALVGGGTMQVLEMLLNRGAQAGADASIRIELADHGRAPRMHITNLGMDTPRRAPPADVVSHAHRFAPLGTAARWGEEARLVHGSLAMEHALHVRNHLINQLLPAYHERKAAEAAAKEKEEAEKRAREEELQRTRRLRDDTAQQLSDSKRKLHELEGHEGESSAPPRVTVTVHGETVDLTDTGIDPTFLEALPDELREEALLSQQLSRRRAEPLGMAPDFLEALPAQLRSEIAATDQREEPAEQEERRDAPPRDAIQLLDRAGIATLVRLLYFPQIQTRSSLLYKVLSHLAENAKTRSELLGLLLLVLAEGTASIHAVDKSFAAMSSKAARTLHTPQRATPRRTPHTPTTPHAERLTAPLSHIGDEAPHLIAARTIETLMHLVQANDHAAAYFLCDEPRGKKRSREARPPVQTLLGLLDKDTILGNAQLVDALIGLLNAVTKPLASAQPPPDTSSAAAVLAAPLDGTHVPPIANDRLAAVVRPLRTAISSRGFQHTLAVASHLAHLRGAREVISDALVHEANRASRALVGDLDLLIQSLPAPSEEAEPVRVHSAPLAKLASPTSAQAQFLRCLRALDYLYMGK</sequence>
<evidence type="ECO:0000256" key="1">
    <source>
        <dbReference type="ARBA" id="ARBA00022679"/>
    </source>
</evidence>
<protein>
    <submittedName>
        <fullName evidence="4">HECT-type E3 ubiquitin transferase</fullName>
        <ecNumber evidence="4">2.3.2.26</ecNumber>
    </submittedName>
</protein>
<dbReference type="EC" id="2.3.2.26" evidence="4"/>
<feature type="region of interest" description="Disordered" evidence="2">
    <location>
        <begin position="2102"/>
        <end position="2128"/>
    </location>
</feature>
<dbReference type="Proteomes" id="UP001217754">
    <property type="component" value="Chromosome 6"/>
</dbReference>
<proteinExistence type="predicted"/>
<dbReference type="InterPro" id="IPR016024">
    <property type="entry name" value="ARM-type_fold"/>
</dbReference>
<keyword evidence="5" id="KW-1185">Reference proteome</keyword>
<dbReference type="InterPro" id="IPR010309">
    <property type="entry name" value="E3_Ub_ligase_DUF908"/>
</dbReference>
<dbReference type="PROSITE" id="PS50030">
    <property type="entry name" value="UBA"/>
    <property type="match status" value="1"/>
</dbReference>
<dbReference type="SMART" id="SM00165">
    <property type="entry name" value="UBA"/>
    <property type="match status" value="1"/>
</dbReference>
<feature type="compositionally biased region" description="Low complexity" evidence="2">
    <location>
        <begin position="1939"/>
        <end position="1948"/>
    </location>
</feature>
<evidence type="ECO:0000256" key="2">
    <source>
        <dbReference type="SAM" id="MobiDB-lite"/>
    </source>
</evidence>
<feature type="region of interest" description="Disordered" evidence="2">
    <location>
        <begin position="2457"/>
        <end position="2477"/>
    </location>
</feature>
<dbReference type="InterPro" id="IPR009060">
    <property type="entry name" value="UBA-like_sf"/>
</dbReference>
<dbReference type="Pfam" id="PF22562">
    <property type="entry name" value="UBA_7"/>
    <property type="match status" value="1"/>
</dbReference>
<feature type="compositionally biased region" description="Acidic residues" evidence="2">
    <location>
        <begin position="1995"/>
        <end position="2030"/>
    </location>
</feature>
<feature type="compositionally biased region" description="Low complexity" evidence="2">
    <location>
        <begin position="1264"/>
        <end position="1274"/>
    </location>
</feature>
<dbReference type="PANTHER" id="PTHR48125:SF10">
    <property type="entry name" value="OS12G0136300 PROTEIN"/>
    <property type="match status" value="1"/>
</dbReference>
<dbReference type="InterPro" id="IPR025527">
    <property type="entry name" value="HUWE1/Rev1_UBM"/>
</dbReference>
<feature type="region of interest" description="Disordered" evidence="2">
    <location>
        <begin position="2337"/>
        <end position="2371"/>
    </location>
</feature>
<feature type="region of interest" description="Disordered" evidence="2">
    <location>
        <begin position="2178"/>
        <end position="2198"/>
    </location>
</feature>
<dbReference type="GO" id="GO:0061630">
    <property type="term" value="F:ubiquitin protein ligase activity"/>
    <property type="evidence" value="ECO:0007669"/>
    <property type="project" value="UniProtKB-EC"/>
</dbReference>
<dbReference type="GeneID" id="85226933"/>
<dbReference type="RefSeq" id="XP_060123193.1">
    <property type="nucleotide sequence ID" value="XM_060267210.1"/>
</dbReference>
<accession>A0AAF0F034</accession>
<feature type="compositionally biased region" description="Acidic residues" evidence="2">
    <location>
        <begin position="2039"/>
        <end position="2066"/>
    </location>
</feature>
<keyword evidence="4" id="KW-0012">Acyltransferase</keyword>
<gene>
    <name evidence="4" type="ORF">MJAP1_003282</name>
</gene>
<dbReference type="SUPFAM" id="SSF48371">
    <property type="entry name" value="ARM repeat"/>
    <property type="match status" value="1"/>
</dbReference>
<feature type="compositionally biased region" description="Low complexity" evidence="2">
    <location>
        <begin position="1231"/>
        <end position="1246"/>
    </location>
</feature>
<feature type="region of interest" description="Disordered" evidence="2">
    <location>
        <begin position="2555"/>
        <end position="2577"/>
    </location>
</feature>
<feature type="compositionally biased region" description="Low complexity" evidence="2">
    <location>
        <begin position="1673"/>
        <end position="1690"/>
    </location>
</feature>
<organism evidence="4 5">
    <name type="scientific">Malassezia japonica</name>
    <dbReference type="NCBI Taxonomy" id="223818"/>
    <lineage>
        <taxon>Eukaryota</taxon>
        <taxon>Fungi</taxon>
        <taxon>Dikarya</taxon>
        <taxon>Basidiomycota</taxon>
        <taxon>Ustilaginomycotina</taxon>
        <taxon>Malasseziomycetes</taxon>
        <taxon>Malasseziales</taxon>
        <taxon>Malasseziaceae</taxon>
        <taxon>Malassezia</taxon>
    </lineage>
</organism>
<dbReference type="Pfam" id="PF06025">
    <property type="entry name" value="DUF913"/>
    <property type="match status" value="1"/>
</dbReference>
<feature type="compositionally biased region" description="Basic and acidic residues" evidence="2">
    <location>
        <begin position="2460"/>
        <end position="2476"/>
    </location>
</feature>
<dbReference type="EMBL" id="CP119963">
    <property type="protein sequence ID" value="WFD40296.1"/>
    <property type="molecule type" value="Genomic_DNA"/>
</dbReference>
<keyword evidence="1 4" id="KW-0808">Transferase</keyword>
<reference evidence="4" key="1">
    <citation type="submission" date="2023-03" db="EMBL/GenBank/DDBJ databases">
        <title>Mating type loci evolution in Malassezia.</title>
        <authorList>
            <person name="Coelho M.A."/>
        </authorList>
    </citation>
    <scope>NUCLEOTIDE SEQUENCE</scope>
    <source>
        <strain evidence="4">CBS 9431</strain>
    </source>
</reference>
<dbReference type="PANTHER" id="PTHR48125">
    <property type="entry name" value="LP07818P1"/>
    <property type="match status" value="1"/>
</dbReference>
<feature type="compositionally biased region" description="Pro residues" evidence="2">
    <location>
        <begin position="1247"/>
        <end position="1263"/>
    </location>
</feature>
<dbReference type="CDD" id="cd14297">
    <property type="entry name" value="UBA2_spUBP14_like"/>
    <property type="match status" value="1"/>
</dbReference>
<feature type="region of interest" description="Disordered" evidence="2">
    <location>
        <begin position="1672"/>
        <end position="1717"/>
    </location>
</feature>
<feature type="compositionally biased region" description="Acidic residues" evidence="2">
    <location>
        <begin position="2102"/>
        <end position="2113"/>
    </location>
</feature>
<dbReference type="InterPro" id="IPR015940">
    <property type="entry name" value="UBA"/>
</dbReference>
<dbReference type="InterPro" id="IPR010314">
    <property type="entry name" value="E3_Ub_ligase_DUF913"/>
</dbReference>
<dbReference type="Gene3D" id="1.10.8.10">
    <property type="entry name" value="DNA helicase RuvA subunit, C-terminal domain"/>
    <property type="match status" value="1"/>
</dbReference>
<evidence type="ECO:0000313" key="5">
    <source>
        <dbReference type="Proteomes" id="UP001217754"/>
    </source>
</evidence>
<evidence type="ECO:0000313" key="4">
    <source>
        <dbReference type="EMBL" id="WFD40296.1"/>
    </source>
</evidence>
<feature type="domain" description="UBA" evidence="3">
    <location>
        <begin position="1178"/>
        <end position="1218"/>
    </location>
</feature>
<dbReference type="Pfam" id="PF14377">
    <property type="entry name" value="UBM"/>
    <property type="match status" value="2"/>
</dbReference>
<dbReference type="Pfam" id="PF06012">
    <property type="entry name" value="DUF908"/>
    <property type="match status" value="1"/>
</dbReference>
<name>A0AAF0F034_9BASI</name>
<feature type="region of interest" description="Disordered" evidence="2">
    <location>
        <begin position="1939"/>
        <end position="2067"/>
    </location>
</feature>
<feature type="region of interest" description="Disordered" evidence="2">
    <location>
        <begin position="1222"/>
        <end position="1334"/>
    </location>
</feature>
<feature type="compositionally biased region" description="Acidic residues" evidence="2">
    <location>
        <begin position="1965"/>
        <end position="1974"/>
    </location>
</feature>